<protein>
    <submittedName>
        <fullName evidence="1">Uncharacterized protein</fullName>
    </submittedName>
</protein>
<reference evidence="1 2" key="1">
    <citation type="journal article" date="2021" name="BMC Biol.">
        <title>Horizontally acquired antibacterial genes associated with adaptive radiation of ladybird beetles.</title>
        <authorList>
            <person name="Li H.S."/>
            <person name="Tang X.F."/>
            <person name="Huang Y.H."/>
            <person name="Xu Z.Y."/>
            <person name="Chen M.L."/>
            <person name="Du X.Y."/>
            <person name="Qiu B.Y."/>
            <person name="Chen P.T."/>
            <person name="Zhang W."/>
            <person name="Slipinski A."/>
            <person name="Escalona H.E."/>
            <person name="Waterhouse R.M."/>
            <person name="Zwick A."/>
            <person name="Pang H."/>
        </authorList>
    </citation>
    <scope>NUCLEOTIDE SEQUENCE [LARGE SCALE GENOMIC DNA]</scope>
    <source>
        <strain evidence="1">SYSU2018</strain>
    </source>
</reference>
<dbReference type="Proteomes" id="UP001516400">
    <property type="component" value="Unassembled WGS sequence"/>
</dbReference>
<evidence type="ECO:0000313" key="2">
    <source>
        <dbReference type="Proteomes" id="UP001516400"/>
    </source>
</evidence>
<comment type="caution">
    <text evidence="1">The sequence shown here is derived from an EMBL/GenBank/DDBJ whole genome shotgun (WGS) entry which is preliminary data.</text>
</comment>
<sequence length="112" mass="12687">MFLSEQNCDVVFLTEHWLVKEEELSTCISDYTVASCFPRTNHVHGEALISTRANIEFETLKHVNDSSIEMEIEMASAKIPKYDIIAICVYRPPVGNIDVFVSRIDHVLDSIG</sequence>
<gene>
    <name evidence="1" type="ORF">HHI36_004108</name>
</gene>
<evidence type="ECO:0000313" key="1">
    <source>
        <dbReference type="EMBL" id="KAL3280880.1"/>
    </source>
</evidence>
<dbReference type="InterPro" id="IPR036691">
    <property type="entry name" value="Endo/exonu/phosph_ase_sf"/>
</dbReference>
<dbReference type="AlphaFoldDB" id="A0ABD2NRT3"/>
<dbReference type="SUPFAM" id="SSF56219">
    <property type="entry name" value="DNase I-like"/>
    <property type="match status" value="1"/>
</dbReference>
<organism evidence="1 2">
    <name type="scientific">Cryptolaemus montrouzieri</name>
    <dbReference type="NCBI Taxonomy" id="559131"/>
    <lineage>
        <taxon>Eukaryota</taxon>
        <taxon>Metazoa</taxon>
        <taxon>Ecdysozoa</taxon>
        <taxon>Arthropoda</taxon>
        <taxon>Hexapoda</taxon>
        <taxon>Insecta</taxon>
        <taxon>Pterygota</taxon>
        <taxon>Neoptera</taxon>
        <taxon>Endopterygota</taxon>
        <taxon>Coleoptera</taxon>
        <taxon>Polyphaga</taxon>
        <taxon>Cucujiformia</taxon>
        <taxon>Coccinelloidea</taxon>
        <taxon>Coccinellidae</taxon>
        <taxon>Scymninae</taxon>
        <taxon>Scymnini</taxon>
        <taxon>Cryptolaemus</taxon>
    </lineage>
</organism>
<proteinExistence type="predicted"/>
<accession>A0ABD2NRT3</accession>
<dbReference type="EMBL" id="JABFTP020000144">
    <property type="protein sequence ID" value="KAL3280880.1"/>
    <property type="molecule type" value="Genomic_DNA"/>
</dbReference>
<dbReference type="Gene3D" id="3.60.10.10">
    <property type="entry name" value="Endonuclease/exonuclease/phosphatase"/>
    <property type="match status" value="1"/>
</dbReference>
<keyword evidence="2" id="KW-1185">Reference proteome</keyword>
<name>A0ABD2NRT3_9CUCU</name>